<evidence type="ECO:0000313" key="2">
    <source>
        <dbReference type="Proteomes" id="UP000604046"/>
    </source>
</evidence>
<dbReference type="Proteomes" id="UP000604046">
    <property type="component" value="Unassembled WGS sequence"/>
</dbReference>
<name>A0A812I5Q6_9DINO</name>
<sequence>MQYVQLFQEARRYQLYPRASFACGWFRVGSRDTAGDASMSGCNTSSSSKKLGVINSTQEPASHVVGSVSDLATQRVTRACQDAIRPALPRSSALSTLPKSQLRMWLVPCRIS</sequence>
<comment type="caution">
    <text evidence="1">The sequence shown here is derived from an EMBL/GenBank/DDBJ whole genome shotgun (WGS) entry which is preliminary data.</text>
</comment>
<gene>
    <name evidence="1" type="ORF">SNAT2548_LOCUS2786</name>
</gene>
<dbReference type="AlphaFoldDB" id="A0A812I5Q6"/>
<dbReference type="EMBL" id="CAJNDS010000168">
    <property type="protein sequence ID" value="CAE6973202.1"/>
    <property type="molecule type" value="Genomic_DNA"/>
</dbReference>
<protein>
    <submittedName>
        <fullName evidence="1">Uncharacterized protein</fullName>
    </submittedName>
</protein>
<organism evidence="1 2">
    <name type="scientific">Symbiodinium natans</name>
    <dbReference type="NCBI Taxonomy" id="878477"/>
    <lineage>
        <taxon>Eukaryota</taxon>
        <taxon>Sar</taxon>
        <taxon>Alveolata</taxon>
        <taxon>Dinophyceae</taxon>
        <taxon>Suessiales</taxon>
        <taxon>Symbiodiniaceae</taxon>
        <taxon>Symbiodinium</taxon>
    </lineage>
</organism>
<keyword evidence="2" id="KW-1185">Reference proteome</keyword>
<reference evidence="1" key="1">
    <citation type="submission" date="2021-02" db="EMBL/GenBank/DDBJ databases">
        <authorList>
            <person name="Dougan E. K."/>
            <person name="Rhodes N."/>
            <person name="Thang M."/>
            <person name="Chan C."/>
        </authorList>
    </citation>
    <scope>NUCLEOTIDE SEQUENCE</scope>
</reference>
<evidence type="ECO:0000313" key="1">
    <source>
        <dbReference type="EMBL" id="CAE6973202.1"/>
    </source>
</evidence>
<proteinExistence type="predicted"/>
<accession>A0A812I5Q6</accession>